<dbReference type="EC" id="2.7.13.3" evidence="2"/>
<dbReference type="Gene3D" id="1.10.287.130">
    <property type="match status" value="1"/>
</dbReference>
<dbReference type="RefSeq" id="WP_147149792.1">
    <property type="nucleotide sequence ID" value="NZ_BKAJ01000045.1"/>
</dbReference>
<sequence>MTLSQTDAGKEARLQAALIDFLYRQSYGSMIASLVVPWPVVYVLRDAVPVPNLLIWAATIQAMTGARWLLVRRYFLRSAGDPGIAIWARRFTLLSILWSLSWGALGWIGFVPAEPHLIAFVCIVLTGMAGGGVSSVAAHPPAHARVLLAMHAPFAIRCVMQADPIFSLYLVLQACLIVVSLFYCRINYRSLKETVALRFENMTLVERLEQERDRATAANQAKTRFLAAASHDLRQPIHALGLFTATLAALANKGDVGGAEARSLAGRLQAVIGSLGGLLHGLIDVSRLDAGLVPVERRPIALRRLLSGLDEEFGVQARDLGVSLRVVTSHAWVDSDPALLKRILDNFLSNALRYAPGGRVLIGCRRRGDSIEIQVVDTGPGIPADQHEAVFEEFTQLHNPQRDRQQGMGLGLAIVRRLADLLGHAVTLRSAPGKGSTFAVRVPLAPPAAAFPAAAEPEEATGLGIMVVDDDPLVLESIAALLSVWGYRTYVAQSAEELSRCYDQAGAPSVHLIVADYRLAGGVTGVNAIEWLNAHLGYCVPALIITGDTSPDRLRELSATGHGVLHKPLAPDLLRAAIRRAIGE</sequence>
<evidence type="ECO:0000256" key="5">
    <source>
        <dbReference type="ARBA" id="ARBA00022777"/>
    </source>
</evidence>
<keyword evidence="8" id="KW-0812">Transmembrane</keyword>
<dbReference type="PANTHER" id="PTHR43711:SF1">
    <property type="entry name" value="HISTIDINE KINASE 1"/>
    <property type="match status" value="1"/>
</dbReference>
<evidence type="ECO:0000313" key="11">
    <source>
        <dbReference type="EMBL" id="GEP55705.1"/>
    </source>
</evidence>
<evidence type="ECO:0000256" key="8">
    <source>
        <dbReference type="SAM" id="Phobius"/>
    </source>
</evidence>
<keyword evidence="12" id="KW-1185">Reference proteome</keyword>
<keyword evidence="6" id="KW-0902">Two-component regulatory system</keyword>
<dbReference type="GO" id="GO:0000155">
    <property type="term" value="F:phosphorelay sensor kinase activity"/>
    <property type="evidence" value="ECO:0007669"/>
    <property type="project" value="InterPro"/>
</dbReference>
<keyword evidence="8" id="KW-1133">Transmembrane helix</keyword>
<reference evidence="11 12" key="1">
    <citation type="submission" date="2019-07" db="EMBL/GenBank/DDBJ databases">
        <title>Whole genome shotgun sequence of Reyranella soli NBRC 108950.</title>
        <authorList>
            <person name="Hosoyama A."/>
            <person name="Uohara A."/>
            <person name="Ohji S."/>
            <person name="Ichikawa N."/>
        </authorList>
    </citation>
    <scope>NUCLEOTIDE SEQUENCE [LARGE SCALE GENOMIC DNA]</scope>
    <source>
        <strain evidence="11 12">NBRC 108950</strain>
    </source>
</reference>
<dbReference type="InterPro" id="IPR001789">
    <property type="entry name" value="Sig_transdc_resp-reg_receiver"/>
</dbReference>
<dbReference type="SUPFAM" id="SSF52172">
    <property type="entry name" value="CheY-like"/>
    <property type="match status" value="1"/>
</dbReference>
<feature type="transmembrane region" description="Helical" evidence="8">
    <location>
        <begin position="165"/>
        <end position="183"/>
    </location>
</feature>
<evidence type="ECO:0000256" key="6">
    <source>
        <dbReference type="ARBA" id="ARBA00023012"/>
    </source>
</evidence>
<dbReference type="InterPro" id="IPR036097">
    <property type="entry name" value="HisK_dim/P_sf"/>
</dbReference>
<keyword evidence="5 11" id="KW-0418">Kinase</keyword>
<feature type="transmembrane region" description="Helical" evidence="8">
    <location>
        <begin position="53"/>
        <end position="70"/>
    </location>
</feature>
<dbReference type="FunFam" id="3.30.565.10:FF:000049">
    <property type="entry name" value="Two-component sensor histidine kinase"/>
    <property type="match status" value="1"/>
</dbReference>
<evidence type="ECO:0000256" key="1">
    <source>
        <dbReference type="ARBA" id="ARBA00000085"/>
    </source>
</evidence>
<dbReference type="InterPro" id="IPR050736">
    <property type="entry name" value="Sensor_HK_Regulatory"/>
</dbReference>
<keyword evidence="4" id="KW-0808">Transferase</keyword>
<dbReference type="InterPro" id="IPR003594">
    <property type="entry name" value="HATPase_dom"/>
</dbReference>
<accession>A0A512N9Q9</accession>
<dbReference type="InterPro" id="IPR011006">
    <property type="entry name" value="CheY-like_superfamily"/>
</dbReference>
<dbReference type="SUPFAM" id="SSF55874">
    <property type="entry name" value="ATPase domain of HSP90 chaperone/DNA topoisomerase II/histidine kinase"/>
    <property type="match status" value="1"/>
</dbReference>
<name>A0A512N9Q9_9HYPH</name>
<dbReference type="Pfam" id="PF00072">
    <property type="entry name" value="Response_reg"/>
    <property type="match status" value="1"/>
</dbReference>
<dbReference type="Proteomes" id="UP000321058">
    <property type="component" value="Unassembled WGS sequence"/>
</dbReference>
<evidence type="ECO:0000256" key="4">
    <source>
        <dbReference type="ARBA" id="ARBA00022679"/>
    </source>
</evidence>
<feature type="domain" description="Response regulatory" evidence="10">
    <location>
        <begin position="464"/>
        <end position="582"/>
    </location>
</feature>
<dbReference type="InterPro" id="IPR036890">
    <property type="entry name" value="HATPase_C_sf"/>
</dbReference>
<dbReference type="SUPFAM" id="SSF47384">
    <property type="entry name" value="Homodimeric domain of signal transducing histidine kinase"/>
    <property type="match status" value="1"/>
</dbReference>
<organism evidence="11 12">
    <name type="scientific">Reyranella soli</name>
    <dbReference type="NCBI Taxonomy" id="1230389"/>
    <lineage>
        <taxon>Bacteria</taxon>
        <taxon>Pseudomonadati</taxon>
        <taxon>Pseudomonadota</taxon>
        <taxon>Alphaproteobacteria</taxon>
        <taxon>Hyphomicrobiales</taxon>
        <taxon>Reyranellaceae</taxon>
        <taxon>Reyranella</taxon>
    </lineage>
</organism>
<comment type="catalytic activity">
    <reaction evidence="1">
        <text>ATP + protein L-histidine = ADP + protein N-phospho-L-histidine.</text>
        <dbReference type="EC" id="2.7.13.3"/>
    </reaction>
</comment>
<evidence type="ECO:0000313" key="12">
    <source>
        <dbReference type="Proteomes" id="UP000321058"/>
    </source>
</evidence>
<dbReference type="PANTHER" id="PTHR43711">
    <property type="entry name" value="TWO-COMPONENT HISTIDINE KINASE"/>
    <property type="match status" value="1"/>
</dbReference>
<protein>
    <recommendedName>
        <fullName evidence="2">histidine kinase</fullName>
        <ecNumber evidence="2">2.7.13.3</ecNumber>
    </recommendedName>
</protein>
<feature type="transmembrane region" description="Helical" evidence="8">
    <location>
        <begin position="21"/>
        <end position="41"/>
    </location>
</feature>
<dbReference type="OrthoDB" id="8477070at2"/>
<dbReference type="InterPro" id="IPR004358">
    <property type="entry name" value="Sig_transdc_His_kin-like_C"/>
</dbReference>
<keyword evidence="3 7" id="KW-0597">Phosphoprotein</keyword>
<evidence type="ECO:0000259" key="9">
    <source>
        <dbReference type="PROSITE" id="PS50109"/>
    </source>
</evidence>
<dbReference type="SMART" id="SM00388">
    <property type="entry name" value="HisKA"/>
    <property type="match status" value="1"/>
</dbReference>
<proteinExistence type="predicted"/>
<evidence type="ECO:0000256" key="2">
    <source>
        <dbReference type="ARBA" id="ARBA00012438"/>
    </source>
</evidence>
<dbReference type="Pfam" id="PF02518">
    <property type="entry name" value="HATPase_c"/>
    <property type="match status" value="1"/>
</dbReference>
<dbReference type="Pfam" id="PF00512">
    <property type="entry name" value="HisKA"/>
    <property type="match status" value="1"/>
</dbReference>
<evidence type="ECO:0000256" key="7">
    <source>
        <dbReference type="PROSITE-ProRule" id="PRU00169"/>
    </source>
</evidence>
<dbReference type="InterPro" id="IPR003661">
    <property type="entry name" value="HisK_dim/P_dom"/>
</dbReference>
<evidence type="ECO:0000256" key="3">
    <source>
        <dbReference type="ARBA" id="ARBA00022553"/>
    </source>
</evidence>
<feature type="transmembrane region" description="Helical" evidence="8">
    <location>
        <begin position="91"/>
        <end position="111"/>
    </location>
</feature>
<gene>
    <name evidence="11" type="ORF">RSO01_28710</name>
</gene>
<evidence type="ECO:0000259" key="10">
    <source>
        <dbReference type="PROSITE" id="PS50110"/>
    </source>
</evidence>
<dbReference type="PRINTS" id="PR00344">
    <property type="entry name" value="BCTRLSENSOR"/>
</dbReference>
<comment type="caution">
    <text evidence="11">The sequence shown here is derived from an EMBL/GenBank/DDBJ whole genome shotgun (WGS) entry which is preliminary data.</text>
</comment>
<dbReference type="CDD" id="cd00082">
    <property type="entry name" value="HisKA"/>
    <property type="match status" value="1"/>
</dbReference>
<keyword evidence="8" id="KW-0472">Membrane</keyword>
<dbReference type="Gene3D" id="3.30.565.10">
    <property type="entry name" value="Histidine kinase-like ATPase, C-terminal domain"/>
    <property type="match status" value="1"/>
</dbReference>
<dbReference type="SMART" id="SM00387">
    <property type="entry name" value="HATPase_c"/>
    <property type="match status" value="1"/>
</dbReference>
<dbReference type="PROSITE" id="PS50109">
    <property type="entry name" value="HIS_KIN"/>
    <property type="match status" value="1"/>
</dbReference>
<feature type="modified residue" description="4-aspartylphosphate" evidence="7">
    <location>
        <position position="516"/>
    </location>
</feature>
<dbReference type="AlphaFoldDB" id="A0A512N9Q9"/>
<feature type="transmembrane region" description="Helical" evidence="8">
    <location>
        <begin position="117"/>
        <end position="138"/>
    </location>
</feature>
<dbReference type="Gene3D" id="3.40.50.2300">
    <property type="match status" value="1"/>
</dbReference>
<dbReference type="SMART" id="SM00448">
    <property type="entry name" value="REC"/>
    <property type="match status" value="1"/>
</dbReference>
<dbReference type="InterPro" id="IPR005467">
    <property type="entry name" value="His_kinase_dom"/>
</dbReference>
<feature type="domain" description="Histidine kinase" evidence="9">
    <location>
        <begin position="228"/>
        <end position="446"/>
    </location>
</feature>
<dbReference type="EMBL" id="BKAJ01000045">
    <property type="protein sequence ID" value="GEP55705.1"/>
    <property type="molecule type" value="Genomic_DNA"/>
</dbReference>
<dbReference type="CDD" id="cd00156">
    <property type="entry name" value="REC"/>
    <property type="match status" value="1"/>
</dbReference>
<dbReference type="PROSITE" id="PS50110">
    <property type="entry name" value="RESPONSE_REGULATORY"/>
    <property type="match status" value="1"/>
</dbReference>